<keyword evidence="2" id="KW-1185">Reference proteome</keyword>
<comment type="caution">
    <text evidence="1">The sequence shown here is derived from an EMBL/GenBank/DDBJ whole genome shotgun (WGS) entry which is preliminary data.</text>
</comment>
<proteinExistence type="predicted"/>
<evidence type="ECO:0000313" key="1">
    <source>
        <dbReference type="EMBL" id="CAG8567091.1"/>
    </source>
</evidence>
<organism evidence="1 2">
    <name type="scientific">Acaulospora colombiana</name>
    <dbReference type="NCBI Taxonomy" id="27376"/>
    <lineage>
        <taxon>Eukaryota</taxon>
        <taxon>Fungi</taxon>
        <taxon>Fungi incertae sedis</taxon>
        <taxon>Mucoromycota</taxon>
        <taxon>Glomeromycotina</taxon>
        <taxon>Glomeromycetes</taxon>
        <taxon>Diversisporales</taxon>
        <taxon>Acaulosporaceae</taxon>
        <taxon>Acaulospora</taxon>
    </lineage>
</organism>
<reference evidence="1" key="1">
    <citation type="submission" date="2021-06" db="EMBL/GenBank/DDBJ databases">
        <authorList>
            <person name="Kallberg Y."/>
            <person name="Tangrot J."/>
            <person name="Rosling A."/>
        </authorList>
    </citation>
    <scope>NUCLEOTIDE SEQUENCE</scope>
    <source>
        <strain evidence="1">CL356</strain>
    </source>
</reference>
<sequence length="373" mass="42270">MDAFYNVLTPEQKEAAANSNHNFDHPDAFDFDLLLETLRNLKEGKSVEIPQYDFVTHSRLPKTTTLYGANVIIFEGIFALYDKRIVDLMDIKQYQKFVKPSFEEFIKPTMKNADVIIPRGLENLVAIDLITKHIQGQLQELRFNFRWDLTKIECGKELPKNVIILEQKPQLRGIQTIIRDRNTQRDDFIFYAERLATLVVERGLAELAFDEHRITTPLNLPYVGKKFDGQLCAVSVVRAGGTMETGFRRAVKDATIGKILIQTNPKTGEPSTAAAVAAQSGVVKKNLLHAIIEGPNSSDVAKYDGYASCPLVVGQDKVVLAEFSGYTTKPMETFPFDQGKESSSMYFLTKEILPEIYWNRLLKGTWEGPHQFR</sequence>
<accession>A0ACA9M339</accession>
<dbReference type="EMBL" id="CAJVPT010010092">
    <property type="protein sequence ID" value="CAG8567091.1"/>
    <property type="molecule type" value="Genomic_DNA"/>
</dbReference>
<name>A0ACA9M339_9GLOM</name>
<feature type="non-terminal residue" evidence="1">
    <location>
        <position position="373"/>
    </location>
</feature>
<evidence type="ECO:0000313" key="2">
    <source>
        <dbReference type="Proteomes" id="UP000789525"/>
    </source>
</evidence>
<dbReference type="Proteomes" id="UP000789525">
    <property type="component" value="Unassembled WGS sequence"/>
</dbReference>
<gene>
    <name evidence="1" type="ORF">ACOLOM_LOCUS5452</name>
</gene>
<protein>
    <submittedName>
        <fullName evidence="1">4624_t:CDS:1</fullName>
    </submittedName>
</protein>